<gene>
    <name evidence="5" type="ordered locus">OB0961</name>
</gene>
<keyword evidence="6" id="KW-1185">Reference proteome</keyword>
<evidence type="ECO:0000256" key="1">
    <source>
        <dbReference type="ARBA" id="ARBA00010990"/>
    </source>
</evidence>
<evidence type="ECO:0000256" key="2">
    <source>
        <dbReference type="ARBA" id="ARBA00022679"/>
    </source>
</evidence>
<dbReference type="AlphaFoldDB" id="Q8CUZ6"/>
<proteinExistence type="inferred from homology"/>
<feature type="domain" description="4'-phosphopantetheinyl transferase" evidence="3">
    <location>
        <begin position="101"/>
        <end position="199"/>
    </location>
</feature>
<dbReference type="PhylomeDB" id="Q8CUZ6"/>
<dbReference type="Pfam" id="PF01648">
    <property type="entry name" value="ACPS"/>
    <property type="match status" value="1"/>
</dbReference>
<dbReference type="OrthoDB" id="9808281at2"/>
<sequence length="232" mass="27019">MTIYACKLPSYQNWQEVQFYSQYISQKRRDRIQKFKKVGDAYRSLTSELLLRKILFDQFHLVDVTISTDKQGKPYLPYHSNIHFNLSHSGAWCVCVVGEKQVGIDIEYIDVIPENLIFTILSDEELASEDNLHHLFFEKWTVLESYLKMIGTGLYLPLGSVEMKSTSDRTYSVKHREGKYPAGTSNCYTFDENYKLSICTRELDKNMHTCIYQYDFDKLVNSSKGTNPQALI</sequence>
<feature type="domain" description="4'-phosphopantetheinyl transferase N-terminal" evidence="4">
    <location>
        <begin position="15"/>
        <end position="96"/>
    </location>
</feature>
<dbReference type="GO" id="GO:0000287">
    <property type="term" value="F:magnesium ion binding"/>
    <property type="evidence" value="ECO:0007669"/>
    <property type="project" value="InterPro"/>
</dbReference>
<dbReference type="PANTHER" id="PTHR12215:SF10">
    <property type="entry name" value="L-AMINOADIPATE-SEMIALDEHYDE DEHYDROGENASE-PHOSPHOPANTETHEINYL TRANSFERASE"/>
    <property type="match status" value="1"/>
</dbReference>
<dbReference type="HOGENOM" id="CLU_057011_6_2_9"/>
<dbReference type="STRING" id="221109.gene:10733199"/>
<organism evidence="5 6">
    <name type="scientific">Oceanobacillus iheyensis (strain DSM 14371 / CIP 107618 / JCM 11309 / KCTC 3954 / HTE831)</name>
    <dbReference type="NCBI Taxonomy" id="221109"/>
    <lineage>
        <taxon>Bacteria</taxon>
        <taxon>Bacillati</taxon>
        <taxon>Bacillota</taxon>
        <taxon>Bacilli</taxon>
        <taxon>Bacillales</taxon>
        <taxon>Bacillaceae</taxon>
        <taxon>Oceanobacillus</taxon>
    </lineage>
</organism>
<dbReference type="Proteomes" id="UP000000822">
    <property type="component" value="Chromosome"/>
</dbReference>
<dbReference type="InterPro" id="IPR055066">
    <property type="entry name" value="AASDHPPT_N"/>
</dbReference>
<evidence type="ECO:0000313" key="6">
    <source>
        <dbReference type="Proteomes" id="UP000000822"/>
    </source>
</evidence>
<evidence type="ECO:0000259" key="3">
    <source>
        <dbReference type="Pfam" id="PF01648"/>
    </source>
</evidence>
<dbReference type="KEGG" id="oih:OB0961"/>
<dbReference type="Pfam" id="PF22624">
    <property type="entry name" value="AASDHPPT_N"/>
    <property type="match status" value="1"/>
</dbReference>
<dbReference type="PANTHER" id="PTHR12215">
    <property type="entry name" value="PHOSPHOPANTETHEINE TRANSFERASE"/>
    <property type="match status" value="1"/>
</dbReference>
<dbReference type="InterPro" id="IPR050559">
    <property type="entry name" value="P-Pant_transferase_sf"/>
</dbReference>
<dbReference type="GO" id="GO:0005829">
    <property type="term" value="C:cytosol"/>
    <property type="evidence" value="ECO:0007669"/>
    <property type="project" value="TreeGrafter"/>
</dbReference>
<dbReference type="SUPFAM" id="SSF56214">
    <property type="entry name" value="4'-phosphopantetheinyl transferase"/>
    <property type="match status" value="2"/>
</dbReference>
<reference evidence="5 6" key="2">
    <citation type="journal article" date="2002" name="Nucleic Acids Res.">
        <title>Genome sequence of Oceanobacillus iheyensis isolated from the Iheya Ridge and its unexpected adaptive capabilities to extreme environments.</title>
        <authorList>
            <person name="Takami H."/>
            <person name="Takaki Y."/>
            <person name="Uchiyama I."/>
        </authorList>
    </citation>
    <scope>NUCLEOTIDE SEQUENCE [LARGE SCALE GENOMIC DNA]</scope>
    <source>
        <strain evidence="6">DSM 14371 / CIP 107618 / JCM 11309 / KCTC 3954 / HTE831</strain>
    </source>
</reference>
<dbReference type="EMBL" id="BA000028">
    <property type="protein sequence ID" value="BAC12917.1"/>
    <property type="molecule type" value="Genomic_DNA"/>
</dbReference>
<evidence type="ECO:0000313" key="5">
    <source>
        <dbReference type="EMBL" id="BAC12917.1"/>
    </source>
</evidence>
<evidence type="ECO:0000259" key="4">
    <source>
        <dbReference type="Pfam" id="PF22624"/>
    </source>
</evidence>
<reference evidence="5 6" key="1">
    <citation type="journal article" date="2001" name="FEMS Microbiol. Lett.">
        <title>Oceanobacillus iheyensis gen. nov., sp. nov., a deep-sea extremely halotolerant and alkaliphilic species isolated from a depth of 1050 m on the Iheya Ridge.</title>
        <authorList>
            <person name="Lu J."/>
            <person name="Nogi Y."/>
            <person name="Takami H."/>
        </authorList>
    </citation>
    <scope>NUCLEOTIDE SEQUENCE [LARGE SCALE GENOMIC DNA]</scope>
    <source>
        <strain evidence="6">DSM 14371 / CIP 107618 / JCM 11309 / KCTC 3954 / HTE831</strain>
    </source>
</reference>
<dbReference type="GO" id="GO:0019878">
    <property type="term" value="P:lysine biosynthetic process via aminoadipic acid"/>
    <property type="evidence" value="ECO:0007669"/>
    <property type="project" value="TreeGrafter"/>
</dbReference>
<dbReference type="Gene3D" id="3.90.470.20">
    <property type="entry name" value="4'-phosphopantetheinyl transferase domain"/>
    <property type="match status" value="2"/>
</dbReference>
<comment type="similarity">
    <text evidence="1">Belongs to the P-Pant transferase superfamily. Gsp/Sfp/HetI/AcpT family.</text>
</comment>
<keyword evidence="2" id="KW-0808">Transferase</keyword>
<protein>
    <submittedName>
        <fullName evidence="5">Siderophore (Lipopepteide) biosynthesis regulatory protein</fullName>
    </submittedName>
</protein>
<dbReference type="eggNOG" id="COG2091">
    <property type="taxonomic scope" value="Bacteria"/>
</dbReference>
<name>Q8CUZ6_OCEIH</name>
<accession>Q8CUZ6</accession>
<dbReference type="InterPro" id="IPR037143">
    <property type="entry name" value="4-PPantetheinyl_Trfase_dom_sf"/>
</dbReference>
<dbReference type="InterPro" id="IPR008278">
    <property type="entry name" value="4-PPantetheinyl_Trfase_dom"/>
</dbReference>
<dbReference type="GO" id="GO:0008897">
    <property type="term" value="F:holo-[acyl-carrier-protein] synthase activity"/>
    <property type="evidence" value="ECO:0007669"/>
    <property type="project" value="InterPro"/>
</dbReference>
<dbReference type="RefSeq" id="WP_011065363.1">
    <property type="nucleotide sequence ID" value="NC_004193.1"/>
</dbReference>